<dbReference type="OrthoDB" id="5234614at2759"/>
<keyword evidence="2" id="KW-1185">Reference proteome</keyword>
<comment type="caution">
    <text evidence="1">The sequence shown here is derived from an EMBL/GenBank/DDBJ whole genome shotgun (WGS) entry which is preliminary data.</text>
</comment>
<dbReference type="EMBL" id="JXNT01000006">
    <property type="protein sequence ID" value="ODM18172.1"/>
    <property type="molecule type" value="Genomic_DNA"/>
</dbReference>
<organism evidence="1 2">
    <name type="scientific">Aspergillus cristatus</name>
    <name type="common">Chinese Fuzhuan brick tea-fermentation fungus</name>
    <name type="synonym">Eurotium cristatum</name>
    <dbReference type="NCBI Taxonomy" id="573508"/>
    <lineage>
        <taxon>Eukaryota</taxon>
        <taxon>Fungi</taxon>
        <taxon>Dikarya</taxon>
        <taxon>Ascomycota</taxon>
        <taxon>Pezizomycotina</taxon>
        <taxon>Eurotiomycetes</taxon>
        <taxon>Eurotiomycetidae</taxon>
        <taxon>Eurotiales</taxon>
        <taxon>Aspergillaceae</taxon>
        <taxon>Aspergillus</taxon>
        <taxon>Aspergillus subgen. Aspergillus</taxon>
    </lineage>
</organism>
<dbReference type="VEuPathDB" id="FungiDB:SI65_06043"/>
<dbReference type="AlphaFoldDB" id="A0A1E3BB28"/>
<accession>A0A1E3BB28</accession>
<sequence>MRTTNVITSDSEDVLSRHLEKTRISNPNPPENDDKTLSVNPFLHLFDIDTPFEWRTKPTELENLVNNLNTTPNRRTWNYLSPENDCLKDAKAFCERFGWSEIIFMNFRRLLCGYQGLPLILLMNPKNDDLTFEEMVNRTPTLFWIKQVLEKLNLTLDNVMVLDMFPFLTNDFLDSLDRKERKARVKESFSLAIELIQKIRPSIVLSCQCFARYTYQYERWGWFTDPLIDVLSSSMSEAKQQRVPKVSIGDHTFHVIKAFHPAKISYEDGQEKQVIDNLLRDIFSKVFSGYGKSKALYKKSLKDKLDATATKLHKIGLKYLDLMSRYERIEPSGPASWAHEVKSDSFSELKRSMLEILISVKKLQEEQL</sequence>
<dbReference type="STRING" id="573508.A0A1E3BB28"/>
<name>A0A1E3BB28_ASPCR</name>
<dbReference type="Proteomes" id="UP000094569">
    <property type="component" value="Unassembled WGS sequence"/>
</dbReference>
<evidence type="ECO:0000313" key="1">
    <source>
        <dbReference type="EMBL" id="ODM18172.1"/>
    </source>
</evidence>
<proteinExistence type="predicted"/>
<gene>
    <name evidence="1" type="ORF">SI65_06043</name>
</gene>
<protein>
    <submittedName>
        <fullName evidence="1">Uncharacterized protein</fullName>
    </submittedName>
</protein>
<evidence type="ECO:0000313" key="2">
    <source>
        <dbReference type="Proteomes" id="UP000094569"/>
    </source>
</evidence>
<reference evidence="1 2" key="1">
    <citation type="journal article" date="2016" name="BMC Genomics">
        <title>Comparative genomic and transcriptomic analyses of the Fuzhuan brick tea-fermentation fungus Aspergillus cristatus.</title>
        <authorList>
            <person name="Ge Y."/>
            <person name="Wang Y."/>
            <person name="Liu Y."/>
            <person name="Tan Y."/>
            <person name="Ren X."/>
            <person name="Zhang X."/>
            <person name="Hyde K.D."/>
            <person name="Liu Y."/>
            <person name="Liu Z."/>
        </authorList>
    </citation>
    <scope>NUCLEOTIDE SEQUENCE [LARGE SCALE GENOMIC DNA]</scope>
    <source>
        <strain evidence="1 2">GZAAS20.1005</strain>
    </source>
</reference>